<feature type="transmembrane region" description="Helical" evidence="4">
    <location>
        <begin position="205"/>
        <end position="227"/>
    </location>
</feature>
<comment type="caution">
    <text evidence="5">The sequence shown here is derived from an EMBL/GenBank/DDBJ whole genome shotgun (WGS) entry which is preliminary data.</text>
</comment>
<evidence type="ECO:0000313" key="6">
    <source>
        <dbReference type="Proteomes" id="UP001359485"/>
    </source>
</evidence>
<evidence type="ECO:0000256" key="4">
    <source>
        <dbReference type="SAM" id="Phobius"/>
    </source>
</evidence>
<keyword evidence="4" id="KW-1133">Transmembrane helix</keyword>
<protein>
    <recommendedName>
        <fullName evidence="7">Ion transport domain-containing protein</fullName>
    </recommendedName>
</protein>
<accession>A0ABR1AY09</accession>
<evidence type="ECO:0000256" key="1">
    <source>
        <dbReference type="ARBA" id="ARBA00022448"/>
    </source>
</evidence>
<reference evidence="5 6" key="1">
    <citation type="submission" date="2023-09" db="EMBL/GenBank/DDBJ databases">
        <title>Genomes of two closely related lineages of the louse Polyplax serrata with different host specificities.</title>
        <authorList>
            <person name="Martinu J."/>
            <person name="Tarabai H."/>
            <person name="Stefka J."/>
            <person name="Hypsa V."/>
        </authorList>
    </citation>
    <scope>NUCLEOTIDE SEQUENCE [LARGE SCALE GENOMIC DNA]</scope>
    <source>
        <strain evidence="5">98ZLc_SE</strain>
    </source>
</reference>
<gene>
    <name evidence="5" type="ORF">RUM44_003235</name>
</gene>
<evidence type="ECO:0008006" key="7">
    <source>
        <dbReference type="Google" id="ProtNLM"/>
    </source>
</evidence>
<sequence>MAIIKPETTLNRGPYQLLTELDWTVPEKLSSTSVPLLFHVQHPTGSPPCFCHLTSLRGEDRHSSGTVRRRVFAGVGSTPTKTMWDAGHYSVKPFATSNIRIQWTPQSATRVTRFLFASHLRYDTIMLILFALTIVFWIASLVDITANNDIDLPRKYWNSLDPGLIAEGLFAVAVIMAFFRLNLFLSLNYHLGPLQVSIGKMTLDIFRFIIIFFVIILAWCAGLCRFYQAYEGMVQKDATSGTTTSQIPSFVSFLMTLKTFFWAIFGMSPIESADVIIENLPGDTPDTTIINKHQFTEAIGYIAFARA</sequence>
<organism evidence="5 6">
    <name type="scientific">Polyplax serrata</name>
    <name type="common">Common mouse louse</name>
    <dbReference type="NCBI Taxonomy" id="468196"/>
    <lineage>
        <taxon>Eukaryota</taxon>
        <taxon>Metazoa</taxon>
        <taxon>Ecdysozoa</taxon>
        <taxon>Arthropoda</taxon>
        <taxon>Hexapoda</taxon>
        <taxon>Insecta</taxon>
        <taxon>Pterygota</taxon>
        <taxon>Neoptera</taxon>
        <taxon>Paraneoptera</taxon>
        <taxon>Psocodea</taxon>
        <taxon>Troctomorpha</taxon>
        <taxon>Phthiraptera</taxon>
        <taxon>Anoplura</taxon>
        <taxon>Polyplacidae</taxon>
        <taxon>Polyplax</taxon>
    </lineage>
</organism>
<evidence type="ECO:0000256" key="3">
    <source>
        <dbReference type="ARBA" id="ARBA00023303"/>
    </source>
</evidence>
<keyword evidence="4" id="KW-0812">Transmembrane</keyword>
<keyword evidence="4" id="KW-0472">Membrane</keyword>
<evidence type="ECO:0000256" key="2">
    <source>
        <dbReference type="ARBA" id="ARBA00023065"/>
    </source>
</evidence>
<proteinExistence type="predicted"/>
<keyword evidence="2" id="KW-0406">Ion transport</keyword>
<feature type="transmembrane region" description="Helical" evidence="4">
    <location>
        <begin position="125"/>
        <end position="144"/>
    </location>
</feature>
<feature type="transmembrane region" description="Helical" evidence="4">
    <location>
        <begin position="247"/>
        <end position="265"/>
    </location>
</feature>
<feature type="transmembrane region" description="Helical" evidence="4">
    <location>
        <begin position="164"/>
        <end position="185"/>
    </location>
</feature>
<dbReference type="EMBL" id="JAWJWF010000007">
    <property type="protein sequence ID" value="KAK6631062.1"/>
    <property type="molecule type" value="Genomic_DNA"/>
</dbReference>
<evidence type="ECO:0000313" key="5">
    <source>
        <dbReference type="EMBL" id="KAK6631062.1"/>
    </source>
</evidence>
<dbReference type="PANTHER" id="PTHR10117">
    <property type="entry name" value="TRANSIENT RECEPTOR POTENTIAL CHANNEL"/>
    <property type="match status" value="1"/>
</dbReference>
<dbReference type="Proteomes" id="UP001359485">
    <property type="component" value="Unassembled WGS sequence"/>
</dbReference>
<keyword evidence="6" id="KW-1185">Reference proteome</keyword>
<name>A0ABR1AY09_POLSC</name>
<dbReference type="InterPro" id="IPR002153">
    <property type="entry name" value="TRPC_channel"/>
</dbReference>
<dbReference type="PANTHER" id="PTHR10117:SF54">
    <property type="entry name" value="TRANSIENT RECEPTOR POTENTIAL-GAMMA PROTEIN"/>
    <property type="match status" value="1"/>
</dbReference>
<keyword evidence="3" id="KW-0407">Ion channel</keyword>
<keyword evidence="1" id="KW-0813">Transport</keyword>